<proteinExistence type="predicted"/>
<name>A0A9X9MFW8_BLUGR</name>
<feature type="region of interest" description="Disordered" evidence="1">
    <location>
        <begin position="1"/>
        <end position="34"/>
    </location>
</feature>
<accession>A0A9X9MFW8</accession>
<evidence type="ECO:0000313" key="3">
    <source>
        <dbReference type="Proteomes" id="UP000324639"/>
    </source>
</evidence>
<protein>
    <submittedName>
        <fullName evidence="2">Bgt-20165</fullName>
    </submittedName>
</protein>
<keyword evidence="3" id="KW-1185">Reference proteome</keyword>
<sequence length="133" mass="14962">MMHTPPGKHSNKDGNTKWNNINQRRKSKNKQTSSVDFVHCRAGFPGPSTAIPTRASALRRSPISLLYPNLRDDLQLSLPPPLQQTSNEDIANILRIIQLQLSEQSRKITVQDELIANLSASKTTHAKRQRQTT</sequence>
<evidence type="ECO:0000256" key="1">
    <source>
        <dbReference type="SAM" id="MobiDB-lite"/>
    </source>
</evidence>
<dbReference type="EMBL" id="LR026988">
    <property type="protein sequence ID" value="VDB85668.1"/>
    <property type="molecule type" value="Genomic_DNA"/>
</dbReference>
<dbReference type="Proteomes" id="UP000324639">
    <property type="component" value="Chromosome Bgt_-05"/>
</dbReference>
<organism evidence="2 3">
    <name type="scientific">Blumeria graminis f. sp. tritici</name>
    <dbReference type="NCBI Taxonomy" id="62690"/>
    <lineage>
        <taxon>Eukaryota</taxon>
        <taxon>Fungi</taxon>
        <taxon>Dikarya</taxon>
        <taxon>Ascomycota</taxon>
        <taxon>Pezizomycotina</taxon>
        <taxon>Leotiomycetes</taxon>
        <taxon>Erysiphales</taxon>
        <taxon>Erysiphaceae</taxon>
        <taxon>Blumeria</taxon>
    </lineage>
</organism>
<gene>
    <name evidence="2" type="ORF">BGT96224V316_LOCUS3434</name>
</gene>
<evidence type="ECO:0000313" key="2">
    <source>
        <dbReference type="EMBL" id="VDB85668.1"/>
    </source>
</evidence>
<reference evidence="2 3" key="1">
    <citation type="submission" date="2018-08" db="EMBL/GenBank/DDBJ databases">
        <authorList>
            <person name="Muller C M."/>
        </authorList>
    </citation>
    <scope>NUCLEOTIDE SEQUENCE [LARGE SCALE GENOMIC DNA]</scope>
</reference>
<dbReference type="AlphaFoldDB" id="A0A9X9MFW8"/>